<dbReference type="Gene3D" id="1.10.510.10">
    <property type="entry name" value="Transferase(Phosphotransferase) domain 1"/>
    <property type="match status" value="1"/>
</dbReference>
<evidence type="ECO:0000256" key="3">
    <source>
        <dbReference type="ARBA" id="ARBA00022777"/>
    </source>
</evidence>
<dbReference type="PROSITE" id="PS50011">
    <property type="entry name" value="PROTEIN_KINASE_DOM"/>
    <property type="match status" value="1"/>
</dbReference>
<dbReference type="Proteomes" id="UP001434883">
    <property type="component" value="Unassembled WGS sequence"/>
</dbReference>
<organism evidence="6 7">
    <name type="scientific">Xenoophorus captivus</name>
    <dbReference type="NCBI Taxonomy" id="1517983"/>
    <lineage>
        <taxon>Eukaryota</taxon>
        <taxon>Metazoa</taxon>
        <taxon>Chordata</taxon>
        <taxon>Craniata</taxon>
        <taxon>Vertebrata</taxon>
        <taxon>Euteleostomi</taxon>
        <taxon>Actinopterygii</taxon>
        <taxon>Neopterygii</taxon>
        <taxon>Teleostei</taxon>
        <taxon>Neoteleostei</taxon>
        <taxon>Acanthomorphata</taxon>
        <taxon>Ovalentaria</taxon>
        <taxon>Atherinomorphae</taxon>
        <taxon>Cyprinodontiformes</taxon>
        <taxon>Goodeidae</taxon>
        <taxon>Xenoophorus</taxon>
    </lineage>
</organism>
<name>A0ABV0QJW8_9TELE</name>
<dbReference type="InterPro" id="IPR011009">
    <property type="entry name" value="Kinase-like_dom_sf"/>
</dbReference>
<dbReference type="PANTHER" id="PTHR44329:SF288">
    <property type="entry name" value="MITOGEN-ACTIVATED PROTEIN KINASE KINASE KINASE 20"/>
    <property type="match status" value="1"/>
</dbReference>
<feature type="domain" description="Protein kinase" evidence="5">
    <location>
        <begin position="1"/>
        <end position="99"/>
    </location>
</feature>
<keyword evidence="4" id="KW-0067">ATP-binding</keyword>
<evidence type="ECO:0000256" key="2">
    <source>
        <dbReference type="ARBA" id="ARBA00022741"/>
    </source>
</evidence>
<keyword evidence="2" id="KW-0547">Nucleotide-binding</keyword>
<feature type="non-terminal residue" evidence="6">
    <location>
        <position position="1"/>
    </location>
</feature>
<dbReference type="InterPro" id="IPR001245">
    <property type="entry name" value="Ser-Thr/Tyr_kinase_cat_dom"/>
</dbReference>
<proteinExistence type="predicted"/>
<evidence type="ECO:0000313" key="6">
    <source>
        <dbReference type="EMBL" id="MEQ2196128.1"/>
    </source>
</evidence>
<keyword evidence="3" id="KW-0418">Kinase</keyword>
<evidence type="ECO:0000313" key="7">
    <source>
        <dbReference type="Proteomes" id="UP001434883"/>
    </source>
</evidence>
<reference evidence="6 7" key="1">
    <citation type="submission" date="2021-06" db="EMBL/GenBank/DDBJ databases">
        <authorList>
            <person name="Palmer J.M."/>
        </authorList>
    </citation>
    <scope>NUCLEOTIDE SEQUENCE [LARGE SCALE GENOMIC DNA]</scope>
    <source>
        <strain evidence="6 7">XC_2019</strain>
        <tissue evidence="6">Muscle</tissue>
    </source>
</reference>
<gene>
    <name evidence="6" type="ORF">XENOCAPTIV_024551</name>
</gene>
<dbReference type="Pfam" id="PF07714">
    <property type="entry name" value="PK_Tyr_Ser-Thr"/>
    <property type="match status" value="1"/>
</dbReference>
<accession>A0ABV0QJW8</accession>
<dbReference type="InterPro" id="IPR051681">
    <property type="entry name" value="Ser/Thr_Kinases-Pseudokinases"/>
</dbReference>
<dbReference type="PANTHER" id="PTHR44329">
    <property type="entry name" value="SERINE/THREONINE-PROTEIN KINASE TNNI3K-RELATED"/>
    <property type="match status" value="1"/>
</dbReference>
<sequence length="99" mass="11129">LFLCQCQIMENLGSFPKKVFIFLSLSLPCLLIQAEILSVLSHKNIIQFYGAVLEPPNYGIVTEYASGGSLYEYISSEQSEEMDMEQIMTWAIQIAKGTL</sequence>
<dbReference type="EMBL" id="JAHRIN010014161">
    <property type="protein sequence ID" value="MEQ2196128.1"/>
    <property type="molecule type" value="Genomic_DNA"/>
</dbReference>
<dbReference type="SUPFAM" id="SSF56112">
    <property type="entry name" value="Protein kinase-like (PK-like)"/>
    <property type="match status" value="1"/>
</dbReference>
<keyword evidence="1" id="KW-0808">Transferase</keyword>
<dbReference type="InterPro" id="IPR000719">
    <property type="entry name" value="Prot_kinase_dom"/>
</dbReference>
<protein>
    <recommendedName>
        <fullName evidence="5">Protein kinase domain-containing protein</fullName>
    </recommendedName>
</protein>
<keyword evidence="7" id="KW-1185">Reference proteome</keyword>
<evidence type="ECO:0000259" key="5">
    <source>
        <dbReference type="PROSITE" id="PS50011"/>
    </source>
</evidence>
<comment type="caution">
    <text evidence="6">The sequence shown here is derived from an EMBL/GenBank/DDBJ whole genome shotgun (WGS) entry which is preliminary data.</text>
</comment>
<evidence type="ECO:0000256" key="1">
    <source>
        <dbReference type="ARBA" id="ARBA00022679"/>
    </source>
</evidence>
<evidence type="ECO:0000256" key="4">
    <source>
        <dbReference type="ARBA" id="ARBA00022840"/>
    </source>
</evidence>